<keyword evidence="2" id="KW-0723">Serine/threonine-protein kinase</keyword>
<keyword evidence="5" id="KW-0547">Nucleotide-binding</keyword>
<dbReference type="Gene3D" id="1.10.510.10">
    <property type="entry name" value="Transferase(Phosphotransferase) domain 1"/>
    <property type="match status" value="1"/>
</dbReference>
<organism evidence="11">
    <name type="scientific">Pneumocystis jirovecii</name>
    <name type="common">Human pneumocystis pneumonia agent</name>
    <dbReference type="NCBI Taxonomy" id="42068"/>
    <lineage>
        <taxon>Eukaryota</taxon>
        <taxon>Fungi</taxon>
        <taxon>Dikarya</taxon>
        <taxon>Ascomycota</taxon>
        <taxon>Taphrinomycotina</taxon>
        <taxon>Pneumocystomycetes</taxon>
        <taxon>Pneumocystaceae</taxon>
        <taxon>Pneumocystis</taxon>
    </lineage>
</organism>
<dbReference type="Pfam" id="PF00433">
    <property type="entry name" value="Pkinase_C"/>
    <property type="match status" value="1"/>
</dbReference>
<dbReference type="CDD" id="cd21776">
    <property type="entry name" value="MobB_Sid2p-like"/>
    <property type="match status" value="1"/>
</dbReference>
<keyword evidence="7" id="KW-0067">ATP-binding</keyword>
<comment type="caution">
    <text evidence="10">The sequence shown here is derived from an EMBL/GenBank/DDBJ whole genome shotgun (WGS) entry which is preliminary data.</text>
</comment>
<dbReference type="InParanoid" id="L0PDG0"/>
<keyword evidence="4" id="KW-0808">Transferase</keyword>
<dbReference type="Proteomes" id="UP000010422">
    <property type="component" value="Unassembled WGS sequence"/>
</dbReference>
<evidence type="ECO:0000256" key="1">
    <source>
        <dbReference type="ARBA" id="ARBA00012513"/>
    </source>
</evidence>
<feature type="domain" description="AGC-kinase C-terminal" evidence="9">
    <location>
        <begin position="347"/>
        <end position="426"/>
    </location>
</feature>
<evidence type="ECO:0000256" key="6">
    <source>
        <dbReference type="ARBA" id="ARBA00022777"/>
    </source>
</evidence>
<gene>
    <name evidence="10" type="ORF">PNEJI1_001574</name>
</gene>
<dbReference type="VEuPathDB" id="FungiDB:PNEJI1_001574"/>
<feature type="region of interest" description="Disordered" evidence="8">
    <location>
        <begin position="116"/>
        <end position="157"/>
    </location>
</feature>
<evidence type="ECO:0000256" key="2">
    <source>
        <dbReference type="ARBA" id="ARBA00022527"/>
    </source>
</evidence>
<proteinExistence type="predicted"/>
<dbReference type="Gene3D" id="3.30.200.20">
    <property type="entry name" value="Phosphorylase Kinase, domain 1"/>
    <property type="match status" value="2"/>
</dbReference>
<protein>
    <recommendedName>
        <fullName evidence="1">non-specific serine/threonine protein kinase</fullName>
        <ecNumber evidence="1">2.7.11.1</ecNumber>
    </recommendedName>
</protein>
<dbReference type="InterPro" id="IPR050236">
    <property type="entry name" value="Ser_Thr_kinase_AGC"/>
</dbReference>
<evidence type="ECO:0000256" key="3">
    <source>
        <dbReference type="ARBA" id="ARBA00022553"/>
    </source>
</evidence>
<feature type="compositionally biased region" description="Basic and acidic residues" evidence="8">
    <location>
        <begin position="116"/>
        <end position="155"/>
    </location>
</feature>
<evidence type="ECO:0000256" key="4">
    <source>
        <dbReference type="ARBA" id="ARBA00022679"/>
    </source>
</evidence>
<accession>L0PDG0</accession>
<dbReference type="InterPro" id="IPR000961">
    <property type="entry name" value="AGC-kinase_C"/>
</dbReference>
<evidence type="ECO:0000256" key="5">
    <source>
        <dbReference type="ARBA" id="ARBA00022741"/>
    </source>
</evidence>
<keyword evidence="3" id="KW-0597">Phosphoprotein</keyword>
<keyword evidence="6" id="KW-0418">Kinase</keyword>
<evidence type="ECO:0000313" key="10">
    <source>
        <dbReference type="EMBL" id="CCJ30416.1"/>
    </source>
</evidence>
<dbReference type="PANTHER" id="PTHR24356:SF417">
    <property type="entry name" value="CELL CYCLE PROTEIN KINASE DBF2-RELATED"/>
    <property type="match status" value="1"/>
</dbReference>
<dbReference type="EMBL" id="CAKM01000250">
    <property type="protein sequence ID" value="CCJ30416.1"/>
    <property type="molecule type" value="Genomic_DNA"/>
</dbReference>
<dbReference type="GO" id="GO:0005524">
    <property type="term" value="F:ATP binding"/>
    <property type="evidence" value="ECO:0007669"/>
    <property type="project" value="UniProtKB-KW"/>
</dbReference>
<evidence type="ECO:0000313" key="11">
    <source>
        <dbReference type="Proteomes" id="UP000010422"/>
    </source>
</evidence>
<evidence type="ECO:0000256" key="7">
    <source>
        <dbReference type="ARBA" id="ARBA00022840"/>
    </source>
</evidence>
<dbReference type="GO" id="GO:0004674">
    <property type="term" value="F:protein serine/threonine kinase activity"/>
    <property type="evidence" value="ECO:0007669"/>
    <property type="project" value="UniProtKB-KW"/>
</dbReference>
<dbReference type="STRING" id="1209962.L0PDG0"/>
<dbReference type="AlphaFoldDB" id="L0PDG0"/>
<dbReference type="SMART" id="SM00133">
    <property type="entry name" value="S_TK_X"/>
    <property type="match status" value="1"/>
</dbReference>
<dbReference type="PANTHER" id="PTHR24356">
    <property type="entry name" value="SERINE/THREONINE-PROTEIN KINASE"/>
    <property type="match status" value="1"/>
</dbReference>
<dbReference type="GO" id="GO:0035556">
    <property type="term" value="P:intracellular signal transduction"/>
    <property type="evidence" value="ECO:0007669"/>
    <property type="project" value="TreeGrafter"/>
</dbReference>
<evidence type="ECO:0000259" key="9">
    <source>
        <dbReference type="PROSITE" id="PS51285"/>
    </source>
</evidence>
<evidence type="ECO:0000256" key="8">
    <source>
        <dbReference type="SAM" id="MobiDB-lite"/>
    </source>
</evidence>
<name>L0PDG0_PNEJI</name>
<sequence length="448" mass="52973">MYPFYKNTFLNQQPSLSKFQINFSCHNIKNMEDIQENFRRSPVLRNNVQHQTLSSSKSHLSTDSLLSRNSRSGLVAVPENFTSIEGLSDRLGNLRFKKAGKENEGQFNCSEIKDNLSLKNKNESPEKNSLKKETKQIEVQKQENSDPDSKHEPEIRTWSTHKGLTLTEIEKISKPKVKRLVNVCQIFFLDHYFDKLRYLYERQQRTEKFHEWAKKQIKEGKLTSSEHAAAWKCHCHTERTTLRKRRAKMKQENFHIIAQIGQGGYGSVHLAQMKDTKEILDQIKNLEVPIRSATERRDIHKTLKMQELNYKEFNIQDETWEMITKLITSPRRRLSSIQEVKEQKYFKHIDWTKLRQQEAPFVPDLDSEFDHGYFDDFTNEADMLKYKEVYEKQSSVEAMEDRYEKIRPSVFVGFTYKHQKIVESSGIQEIPNPVNKLHNREVTFETLF</sequence>
<reference evidence="10 11" key="1">
    <citation type="journal article" date="2012" name="MBio">
        <title>De novo assembly of the Pneumocystis jirovecii genome from a single bronchoalveolar lavage fluid specimen from a patient.</title>
        <authorList>
            <person name="Cisse O.H."/>
            <person name="Pagni M."/>
            <person name="Hauser P.M."/>
        </authorList>
    </citation>
    <scope>NUCLEOTIDE SEQUENCE [LARGE SCALE GENOMIC DNA]</scope>
    <source>
        <strain evidence="10 11">SE8</strain>
    </source>
</reference>
<dbReference type="PROSITE" id="PS51285">
    <property type="entry name" value="AGC_KINASE_CTER"/>
    <property type="match status" value="1"/>
</dbReference>
<dbReference type="EC" id="2.7.11.1" evidence="1"/>
<dbReference type="InterPro" id="IPR017892">
    <property type="entry name" value="Pkinase_C"/>
</dbReference>